<organism evidence="2">
    <name type="scientific">Gasterosteus aculeatus</name>
    <name type="common">Three-spined stickleback</name>
    <dbReference type="NCBI Taxonomy" id="69293"/>
    <lineage>
        <taxon>Eukaryota</taxon>
        <taxon>Metazoa</taxon>
        <taxon>Chordata</taxon>
        <taxon>Craniata</taxon>
        <taxon>Vertebrata</taxon>
        <taxon>Euteleostomi</taxon>
        <taxon>Actinopterygii</taxon>
        <taxon>Neopterygii</taxon>
        <taxon>Teleostei</taxon>
        <taxon>Neoteleostei</taxon>
        <taxon>Acanthomorphata</taxon>
        <taxon>Eupercaria</taxon>
        <taxon>Perciformes</taxon>
        <taxon>Cottioidei</taxon>
        <taxon>Gasterosteales</taxon>
        <taxon>Gasterosteidae</taxon>
        <taxon>Gasterosteus</taxon>
    </lineage>
</organism>
<feature type="transmembrane region" description="Helical" evidence="1">
    <location>
        <begin position="20"/>
        <end position="44"/>
    </location>
</feature>
<proteinExistence type="predicted"/>
<dbReference type="AlphaFoldDB" id="G3NIX6"/>
<reference evidence="2" key="2">
    <citation type="submission" date="2024-04" db="UniProtKB">
        <authorList>
            <consortium name="Ensembl"/>
        </authorList>
    </citation>
    <scope>IDENTIFICATION</scope>
</reference>
<evidence type="ECO:0000313" key="2">
    <source>
        <dbReference type="Ensembl" id="ENSGACP00000005286.1"/>
    </source>
</evidence>
<accession>G3NIX6</accession>
<reference evidence="2" key="1">
    <citation type="submission" date="2006-01" db="EMBL/GenBank/DDBJ databases">
        <authorList>
            <person name="Lindblad-Toh K."/>
            <person name="Mauceli E."/>
            <person name="Grabherr M."/>
            <person name="Chang J.L."/>
            <person name="Lander E.S."/>
        </authorList>
    </citation>
    <scope>NUCLEOTIDE SEQUENCE [LARGE SCALE GENOMIC DNA]</scope>
</reference>
<keyword evidence="1" id="KW-0472">Membrane</keyword>
<dbReference type="Ensembl" id="ENSGACT00000005301.1">
    <property type="protein sequence ID" value="ENSGACP00000005286.1"/>
    <property type="gene ID" value="ENSGACG00000004034.1"/>
</dbReference>
<sequence length="83" mass="9975">MMICAGHMQRKSHGKWFNTIYHYFMNAFIMKFHFSLVLLTAIVIKMITSVRSWKSKSLGWPPPKSWCKRLLVSYNAVRHRWFP</sequence>
<name>G3NIX6_GASAC</name>
<protein>
    <submittedName>
        <fullName evidence="2">Zinc finger, AN1-type domain 1</fullName>
    </submittedName>
</protein>
<dbReference type="Bgee" id="ENSGACG00000004034">
    <property type="expression patterns" value="Expressed in embryo and 13 other cell types or tissues"/>
</dbReference>
<keyword evidence="1" id="KW-0812">Transmembrane</keyword>
<keyword evidence="1" id="KW-1133">Transmembrane helix</keyword>
<evidence type="ECO:0000256" key="1">
    <source>
        <dbReference type="SAM" id="Phobius"/>
    </source>
</evidence>